<dbReference type="Proteomes" id="UP000734854">
    <property type="component" value="Unassembled WGS sequence"/>
</dbReference>
<feature type="transmembrane region" description="Helical" evidence="2">
    <location>
        <begin position="12"/>
        <end position="33"/>
    </location>
</feature>
<evidence type="ECO:0000313" key="3">
    <source>
        <dbReference type="EMBL" id="KAG6472761.1"/>
    </source>
</evidence>
<comment type="caution">
    <text evidence="3">The sequence shown here is derived from an EMBL/GenBank/DDBJ whole genome shotgun (WGS) entry which is preliminary data.</text>
</comment>
<keyword evidence="2" id="KW-0472">Membrane</keyword>
<dbReference type="GO" id="GO:0005783">
    <property type="term" value="C:endoplasmic reticulum"/>
    <property type="evidence" value="ECO:0007669"/>
    <property type="project" value="TreeGrafter"/>
</dbReference>
<dbReference type="PANTHER" id="PTHR31752:SF2">
    <property type="entry name" value="AUXIN EFFLUX CARRIER COMPONENT 5"/>
    <property type="match status" value="1"/>
</dbReference>
<sequence length="153" mass="17019">MGNLLIKVAEVMLPLYMVLGLGYVSLWWCRLILQEQCMAVDLLVFYIIVGAQSVAGDLRGAGIYPSADLRVTEDQERPSYCEAITSFSLTQLTNALVVGVPLAMAMYGQWEKEVVVQLSVMQAVVWLRLLQFVFEIRKVRRSLFSGASPPATS</sequence>
<name>A0A8J5EUF0_ZINOF</name>
<keyword evidence="2" id="KW-1133">Transmembrane helix</keyword>
<reference evidence="3 4" key="1">
    <citation type="submission" date="2020-08" db="EMBL/GenBank/DDBJ databases">
        <title>Plant Genome Project.</title>
        <authorList>
            <person name="Zhang R.-G."/>
        </authorList>
    </citation>
    <scope>NUCLEOTIDE SEQUENCE [LARGE SCALE GENOMIC DNA]</scope>
    <source>
        <tissue evidence="3">Rhizome</tissue>
    </source>
</reference>
<dbReference type="PANTHER" id="PTHR31752">
    <property type="entry name" value="AUXIN EFFLUX CARRIER COMPONENT 1B-RELATED"/>
    <property type="match status" value="1"/>
</dbReference>
<dbReference type="AlphaFoldDB" id="A0A8J5EUF0"/>
<evidence type="ECO:0000256" key="2">
    <source>
        <dbReference type="SAM" id="Phobius"/>
    </source>
</evidence>
<keyword evidence="2" id="KW-0812">Transmembrane</keyword>
<dbReference type="GO" id="GO:0005886">
    <property type="term" value="C:plasma membrane"/>
    <property type="evidence" value="ECO:0007669"/>
    <property type="project" value="TreeGrafter"/>
</dbReference>
<keyword evidence="4" id="KW-1185">Reference proteome</keyword>
<evidence type="ECO:0000313" key="4">
    <source>
        <dbReference type="Proteomes" id="UP000734854"/>
    </source>
</evidence>
<gene>
    <name evidence="3" type="ORF">ZIOFF_070239</name>
</gene>
<dbReference type="EMBL" id="JACMSC010000020">
    <property type="protein sequence ID" value="KAG6472761.1"/>
    <property type="molecule type" value="Genomic_DNA"/>
</dbReference>
<evidence type="ECO:0000256" key="1">
    <source>
        <dbReference type="ARBA" id="ARBA00022448"/>
    </source>
</evidence>
<protein>
    <submittedName>
        <fullName evidence="3">Uncharacterized protein</fullName>
    </submittedName>
</protein>
<dbReference type="InterPro" id="IPR051107">
    <property type="entry name" value="Auxin_Efflux_Carrier"/>
</dbReference>
<organism evidence="3 4">
    <name type="scientific">Zingiber officinale</name>
    <name type="common">Ginger</name>
    <name type="synonym">Amomum zingiber</name>
    <dbReference type="NCBI Taxonomy" id="94328"/>
    <lineage>
        <taxon>Eukaryota</taxon>
        <taxon>Viridiplantae</taxon>
        <taxon>Streptophyta</taxon>
        <taxon>Embryophyta</taxon>
        <taxon>Tracheophyta</taxon>
        <taxon>Spermatophyta</taxon>
        <taxon>Magnoliopsida</taxon>
        <taxon>Liliopsida</taxon>
        <taxon>Zingiberales</taxon>
        <taxon>Zingiberaceae</taxon>
        <taxon>Zingiber</taxon>
    </lineage>
</organism>
<accession>A0A8J5EUF0</accession>
<dbReference type="GO" id="GO:0010329">
    <property type="term" value="F:auxin efflux transmembrane transporter activity"/>
    <property type="evidence" value="ECO:0007669"/>
    <property type="project" value="TreeGrafter"/>
</dbReference>
<proteinExistence type="predicted"/>
<dbReference type="GO" id="GO:0009926">
    <property type="term" value="P:auxin polar transport"/>
    <property type="evidence" value="ECO:0007669"/>
    <property type="project" value="TreeGrafter"/>
</dbReference>
<keyword evidence="1" id="KW-0813">Transport</keyword>